<dbReference type="PANTHER" id="PTHR10357:SF179">
    <property type="entry name" value="NEUTRAL AND BASIC AMINO ACID TRANSPORT PROTEIN RBAT"/>
    <property type="match status" value="1"/>
</dbReference>
<feature type="domain" description="Glycosyl hydrolase family 13 catalytic" evidence="4">
    <location>
        <begin position="19"/>
        <end position="416"/>
    </location>
</feature>
<dbReference type="InterPro" id="IPR045857">
    <property type="entry name" value="O16G_dom_2"/>
</dbReference>
<dbReference type="SUPFAM" id="SSF51011">
    <property type="entry name" value="Glycosyl hydrolase domain"/>
    <property type="match status" value="1"/>
</dbReference>
<dbReference type="PANTHER" id="PTHR10357">
    <property type="entry name" value="ALPHA-AMYLASE FAMILY MEMBER"/>
    <property type="match status" value="1"/>
</dbReference>
<accession>A0A928VN12</accession>
<keyword evidence="2" id="KW-0378">Hydrolase</keyword>
<evidence type="ECO:0000256" key="3">
    <source>
        <dbReference type="ARBA" id="ARBA00023295"/>
    </source>
</evidence>
<dbReference type="Pfam" id="PF00128">
    <property type="entry name" value="Alpha-amylase"/>
    <property type="match status" value="1"/>
</dbReference>
<dbReference type="InterPro" id="IPR006047">
    <property type="entry name" value="GH13_cat_dom"/>
</dbReference>
<keyword evidence="3" id="KW-0326">Glycosidase</keyword>
<comment type="similarity">
    <text evidence="1">Belongs to the glycosyl hydrolase 13 family.</text>
</comment>
<comment type="caution">
    <text evidence="5">The sequence shown here is derived from an EMBL/GenBank/DDBJ whole genome shotgun (WGS) entry which is preliminary data.</text>
</comment>
<evidence type="ECO:0000256" key="1">
    <source>
        <dbReference type="ARBA" id="ARBA00008061"/>
    </source>
</evidence>
<protein>
    <submittedName>
        <fullName evidence="5">Alpha-glucosidase</fullName>
    </submittedName>
</protein>
<dbReference type="GO" id="GO:0009313">
    <property type="term" value="P:oligosaccharide catabolic process"/>
    <property type="evidence" value="ECO:0007669"/>
    <property type="project" value="TreeGrafter"/>
</dbReference>
<evidence type="ECO:0000256" key="2">
    <source>
        <dbReference type="ARBA" id="ARBA00022801"/>
    </source>
</evidence>
<dbReference type="AlphaFoldDB" id="A0A928VN12"/>
<dbReference type="Gene3D" id="3.20.20.80">
    <property type="entry name" value="Glycosidases"/>
    <property type="match status" value="1"/>
</dbReference>
<dbReference type="CDD" id="cd11333">
    <property type="entry name" value="AmyAc_SI_OligoGlu_DGase"/>
    <property type="match status" value="1"/>
</dbReference>
<dbReference type="EMBL" id="JADEXQ010000059">
    <property type="protein sequence ID" value="MBE9031320.1"/>
    <property type="molecule type" value="Genomic_DNA"/>
</dbReference>
<dbReference type="Gene3D" id="3.90.400.10">
    <property type="entry name" value="Oligo-1,6-glucosidase, Domain 2"/>
    <property type="match status" value="1"/>
</dbReference>
<evidence type="ECO:0000259" key="4">
    <source>
        <dbReference type="SMART" id="SM00642"/>
    </source>
</evidence>
<dbReference type="GO" id="GO:0004556">
    <property type="term" value="F:alpha-amylase activity"/>
    <property type="evidence" value="ECO:0007669"/>
    <property type="project" value="TreeGrafter"/>
</dbReference>
<dbReference type="Pfam" id="PF16657">
    <property type="entry name" value="Malt_amylase_C"/>
    <property type="match status" value="1"/>
</dbReference>
<dbReference type="InterPro" id="IPR013780">
    <property type="entry name" value="Glyco_hydro_b"/>
</dbReference>
<proteinExistence type="inferred from homology"/>
<evidence type="ECO:0000313" key="5">
    <source>
        <dbReference type="EMBL" id="MBE9031320.1"/>
    </source>
</evidence>
<sequence>MAAADARDRAWWETAVLYQIYPLTFADGDGNGVGDIPGIIERLDYLNNPEDDSACLGVDALWLSPVNKSPMKDNGYDVSDYCDVDPTFGTLDDFKALVQASHDRNIKVIMDLVINHTSSEHDWFLESSSSRKNPKSDWYIWRDPGYTGKEPNNWLSYFGGTAWTFCETRQQYYYHAFNKNQPDLNWRNPKVRKAIHDVVRFWLDIGVDGFRLDASSVYAKDKYCRDNPMKFGANHTNPYNNQHHLYDKDLPENHAIIRDIRKILDKYGDRLLIGETFIDSRLYDSASFYGIDNDELHLPFTFEFPFSPWYPGYLQREIQKKEILTPPGCWPAYFLDNHDIPRHLVRWNECSLCNDSQQIARAAATLLLTLRGTPVLYYGQELGMIDHDSIPPERLRDAVFEPTKDENDLETRDGVRTPMQWDSGLHAGFCHNPDAELWLPINPNYTEVNVASELADPKSVLSFYRSLLRIRKYQSKALRFGEWRTLIDYPYEHLAYVRQWEDETVLVMVNFANAEQSCHLDVNIDRQNWTVLLTNKNDLKSGEVIDVPASFKPFDILILQKFGHAM</sequence>
<reference evidence="5" key="1">
    <citation type="submission" date="2020-10" db="EMBL/GenBank/DDBJ databases">
        <authorList>
            <person name="Castelo-Branco R."/>
            <person name="Eusebio N."/>
            <person name="Adriana R."/>
            <person name="Vieira A."/>
            <person name="Brugerolle De Fraissinette N."/>
            <person name="Rezende De Castro R."/>
            <person name="Schneider M.P."/>
            <person name="Vasconcelos V."/>
            <person name="Leao P.N."/>
        </authorList>
    </citation>
    <scope>NUCLEOTIDE SEQUENCE</scope>
    <source>
        <strain evidence="5">LEGE 11480</strain>
    </source>
</reference>
<evidence type="ECO:0000313" key="6">
    <source>
        <dbReference type="Proteomes" id="UP000625316"/>
    </source>
</evidence>
<dbReference type="SMART" id="SM00642">
    <property type="entry name" value="Aamy"/>
    <property type="match status" value="1"/>
</dbReference>
<keyword evidence="6" id="KW-1185">Reference proteome</keyword>
<dbReference type="SUPFAM" id="SSF51445">
    <property type="entry name" value="(Trans)glycosidases"/>
    <property type="match status" value="1"/>
</dbReference>
<dbReference type="InterPro" id="IPR032091">
    <property type="entry name" value="Malt_amylase-like_C"/>
</dbReference>
<organism evidence="5 6">
    <name type="scientific">Romeriopsis navalis LEGE 11480</name>
    <dbReference type="NCBI Taxonomy" id="2777977"/>
    <lineage>
        <taxon>Bacteria</taxon>
        <taxon>Bacillati</taxon>
        <taxon>Cyanobacteriota</taxon>
        <taxon>Cyanophyceae</taxon>
        <taxon>Leptolyngbyales</taxon>
        <taxon>Leptolyngbyaceae</taxon>
        <taxon>Romeriopsis</taxon>
        <taxon>Romeriopsis navalis</taxon>
    </lineage>
</organism>
<dbReference type="Proteomes" id="UP000625316">
    <property type="component" value="Unassembled WGS sequence"/>
</dbReference>
<dbReference type="FunFam" id="3.90.400.10:FF:000002">
    <property type="entry name" value="Sucrose isomerase"/>
    <property type="match status" value="1"/>
</dbReference>
<name>A0A928VN12_9CYAN</name>
<dbReference type="InterPro" id="IPR017853">
    <property type="entry name" value="GH"/>
</dbReference>
<gene>
    <name evidence="5" type="ORF">IQ266_16415</name>
</gene>
<dbReference type="Gene3D" id="2.60.40.1180">
    <property type="entry name" value="Golgi alpha-mannosidase II"/>
    <property type="match status" value="1"/>
</dbReference>